<dbReference type="Pfam" id="PF21787">
    <property type="entry name" value="TNP-like_RNaseH_N"/>
    <property type="match status" value="1"/>
</dbReference>
<feature type="coiled-coil region" evidence="1">
    <location>
        <begin position="251"/>
        <end position="278"/>
    </location>
</feature>
<dbReference type="Proteomes" id="UP001152795">
    <property type="component" value="Unassembled WGS sequence"/>
</dbReference>
<dbReference type="AlphaFoldDB" id="A0A6S7FBT2"/>
<dbReference type="Pfam" id="PF21788">
    <property type="entry name" value="TNP-like_GBD"/>
    <property type="match status" value="1"/>
</dbReference>
<feature type="region of interest" description="Disordered" evidence="2">
    <location>
        <begin position="807"/>
        <end position="831"/>
    </location>
</feature>
<feature type="domain" description="Transposable element P transposase-like RNase H" evidence="3">
    <location>
        <begin position="375"/>
        <end position="511"/>
    </location>
</feature>
<dbReference type="InterPro" id="IPR048366">
    <property type="entry name" value="TNP-like_GBD"/>
</dbReference>
<protein>
    <submittedName>
        <fullName evidence="5">Transposable element P transposase</fullName>
    </submittedName>
</protein>
<accession>A0A6S7FBT2</accession>
<evidence type="ECO:0000259" key="4">
    <source>
        <dbReference type="Pfam" id="PF21788"/>
    </source>
</evidence>
<dbReference type="InterPro" id="IPR048365">
    <property type="entry name" value="TNP-like_RNaseH_N"/>
</dbReference>
<feature type="domain" description="Transposable element P transposase-like GTP-binding insertion" evidence="4">
    <location>
        <begin position="548"/>
        <end position="665"/>
    </location>
</feature>
<evidence type="ECO:0000259" key="3">
    <source>
        <dbReference type="Pfam" id="PF21787"/>
    </source>
</evidence>
<evidence type="ECO:0000313" key="5">
    <source>
        <dbReference type="EMBL" id="CAB3976575.1"/>
    </source>
</evidence>
<comment type="caution">
    <text evidence="5">The sequence shown here is derived from an EMBL/GenBank/DDBJ whole genome shotgun (WGS) entry which is preliminary data.</text>
</comment>
<evidence type="ECO:0000313" key="6">
    <source>
        <dbReference type="Proteomes" id="UP001152795"/>
    </source>
</evidence>
<proteinExistence type="predicted"/>
<keyword evidence="6" id="KW-1185">Reference proteome</keyword>
<dbReference type="OrthoDB" id="2441813at2759"/>
<feature type="compositionally biased region" description="Basic residues" evidence="2">
    <location>
        <begin position="821"/>
        <end position="831"/>
    </location>
</feature>
<organism evidence="5 6">
    <name type="scientific">Paramuricea clavata</name>
    <name type="common">Red gorgonian</name>
    <name type="synonym">Violescent sea-whip</name>
    <dbReference type="NCBI Taxonomy" id="317549"/>
    <lineage>
        <taxon>Eukaryota</taxon>
        <taxon>Metazoa</taxon>
        <taxon>Cnidaria</taxon>
        <taxon>Anthozoa</taxon>
        <taxon>Octocorallia</taxon>
        <taxon>Malacalcyonacea</taxon>
        <taxon>Plexauridae</taxon>
        <taxon>Paramuricea</taxon>
    </lineage>
</organism>
<gene>
    <name evidence="5" type="ORF">PACLA_8A016206</name>
</gene>
<keyword evidence="1" id="KW-0175">Coiled coil</keyword>
<reference evidence="5" key="1">
    <citation type="submission" date="2020-04" db="EMBL/GenBank/DDBJ databases">
        <authorList>
            <person name="Alioto T."/>
            <person name="Alioto T."/>
            <person name="Gomez Garrido J."/>
        </authorList>
    </citation>
    <scope>NUCLEOTIDE SEQUENCE</scope>
    <source>
        <strain evidence="5">A484AB</strain>
    </source>
</reference>
<name>A0A6S7FBT2_PARCT</name>
<sequence>MKHCILIKYCCLDEKSKTLKRGSISTINLPKKSHEESKPSTSRRIIEKKELVPSKVYKDINDLKSKVSKLGLTGWSRKFDENTFSLDYFDGKHALPHYTLKVDSGLGFTVAAFGWFLPENHHIYLEHKHSVTYVSVASLITEIRNLYVCPGLPLTDSTTTLLHVTDPVDGVSEVTRHTVPLCPEVYCDKDTPYQVSLYLRSADCLMLQTSGEDACDSCSKVLASEVKRQKQSVIKKATSLKEKAPLSGSSKERLIATIQQQRIEAKGLKDRLSGLEKEINSNSITVNESLEGDILNILGNADLKKTPHMDFFWQQQKKLLSSPKFGRRYHPHLIRFCLSIHAKSPSVYRELSSSGVLVLPSERVLRDYRNFFKPKPGFCKENIEKLCDATKQLFDCQRYVVLSFDEMKIQSNLVFDKHTNELIGFVDLGDEDVNTAVFDTPTTLASHVLAFMVRGVASDLKYILGYFSTQSLTSFQIMPLFWKAVSILEVTCNLWVCAAVSDGASSNRKFYELHASLVEENYSVDVVHRTINLFAPSRYIYFFSDAPHLIKTSRNCLFNSGTGKHSRLMWNGCDMIWRHVSALYYADLDQGLHQLPKITPDHINLTSFSKMKVNLAAQVLSSTMALALRRFYTDGSAEETASFCEMINRFFDCLNVRSTFEHTRKRNDFLAPYSSADDERFDWLQNTFLVYLQEWLTAIHQRTGNFSNDDRAKMFISHQTYHGLRMTVHSLVEVTKFLLSEGLEYVLSEKFCQDLLGEYFGHQRSSRGGYSDNPTVQSFGYNNLTIAAQRSIAPVVRGNVMGRHKGESSKWVVVSEEPLPKRKRKSSQKNK</sequence>
<evidence type="ECO:0000256" key="1">
    <source>
        <dbReference type="SAM" id="Coils"/>
    </source>
</evidence>
<evidence type="ECO:0000256" key="2">
    <source>
        <dbReference type="SAM" id="MobiDB-lite"/>
    </source>
</evidence>
<dbReference type="EMBL" id="CACRXK020000002">
    <property type="protein sequence ID" value="CAB3976575.1"/>
    <property type="molecule type" value="Genomic_DNA"/>
</dbReference>